<keyword evidence="6" id="KW-0333">Golgi apparatus</keyword>
<accession>A0A0G4MNY6</accession>
<evidence type="ECO:0000256" key="8">
    <source>
        <dbReference type="SAM" id="Phobius"/>
    </source>
</evidence>
<comment type="similarity">
    <text evidence="3">Belongs to the TVP18 family.</text>
</comment>
<evidence type="ECO:0000256" key="6">
    <source>
        <dbReference type="ARBA" id="ARBA00023034"/>
    </source>
</evidence>
<dbReference type="InterPro" id="IPR019365">
    <property type="entry name" value="TVP18/Ca-channel_flower"/>
</dbReference>
<evidence type="ECO:0000256" key="3">
    <source>
        <dbReference type="ARBA" id="ARBA00005738"/>
    </source>
</evidence>
<gene>
    <name evidence="9" type="ORF">BN1708_019892</name>
</gene>
<evidence type="ECO:0000256" key="4">
    <source>
        <dbReference type="ARBA" id="ARBA00022692"/>
    </source>
</evidence>
<comment type="function">
    <text evidence="1">Golgi membrane protein involved in vesicular trafficking.</text>
</comment>
<comment type="subcellular location">
    <subcellularLocation>
        <location evidence="2">Golgi apparatus membrane</location>
        <topology evidence="2">Multi-pass membrane protein</topology>
    </subcellularLocation>
</comment>
<dbReference type="PANTHER" id="PTHR13314">
    <property type="entry name" value="CALCIUM CHANNEL FLOWER HOMOLOG"/>
    <property type="match status" value="1"/>
</dbReference>
<dbReference type="STRING" id="100787.A0A0G4MNY6"/>
<organism evidence="9 10">
    <name type="scientific">Verticillium longisporum</name>
    <name type="common">Verticillium dahliae var. longisporum</name>
    <dbReference type="NCBI Taxonomy" id="100787"/>
    <lineage>
        <taxon>Eukaryota</taxon>
        <taxon>Fungi</taxon>
        <taxon>Dikarya</taxon>
        <taxon>Ascomycota</taxon>
        <taxon>Pezizomycotina</taxon>
        <taxon>Sordariomycetes</taxon>
        <taxon>Hypocreomycetidae</taxon>
        <taxon>Glomerellales</taxon>
        <taxon>Plectosphaerellaceae</taxon>
        <taxon>Verticillium</taxon>
    </lineage>
</organism>
<evidence type="ECO:0000256" key="1">
    <source>
        <dbReference type="ARBA" id="ARBA00003246"/>
    </source>
</evidence>
<dbReference type="GO" id="GO:0000139">
    <property type="term" value="C:Golgi membrane"/>
    <property type="evidence" value="ECO:0007669"/>
    <property type="project" value="UniProtKB-SubCell"/>
</dbReference>
<dbReference type="EMBL" id="CVQH01023860">
    <property type="protein sequence ID" value="CRK36023.1"/>
    <property type="molecule type" value="Genomic_DNA"/>
</dbReference>
<proteinExistence type="inferred from homology"/>
<evidence type="ECO:0000256" key="7">
    <source>
        <dbReference type="ARBA" id="ARBA00023136"/>
    </source>
</evidence>
<dbReference type="AlphaFoldDB" id="A0A0G4MNY6"/>
<reference evidence="10" key="1">
    <citation type="submission" date="2015-05" db="EMBL/GenBank/DDBJ databases">
        <authorList>
            <person name="Fogelqvist Johan"/>
        </authorList>
    </citation>
    <scope>NUCLEOTIDE SEQUENCE [LARGE SCALE GENOMIC DNA]</scope>
</reference>
<keyword evidence="4 8" id="KW-0812">Transmembrane</keyword>
<protein>
    <recommendedName>
        <fullName evidence="11">Golgi apparatus membrane protein TVP18</fullName>
    </recommendedName>
</protein>
<dbReference type="GO" id="GO:0016192">
    <property type="term" value="P:vesicle-mediated transport"/>
    <property type="evidence" value="ECO:0007669"/>
    <property type="project" value="TreeGrafter"/>
</dbReference>
<keyword evidence="5 8" id="KW-1133">Transmembrane helix</keyword>
<evidence type="ECO:0000313" key="9">
    <source>
        <dbReference type="EMBL" id="CRK36023.1"/>
    </source>
</evidence>
<evidence type="ECO:0008006" key="11">
    <source>
        <dbReference type="Google" id="ProtNLM"/>
    </source>
</evidence>
<keyword evidence="7 8" id="KW-0472">Membrane</keyword>
<dbReference type="Pfam" id="PF10233">
    <property type="entry name" value="Cg6151-P"/>
    <property type="match status" value="1"/>
</dbReference>
<feature type="transmembrane region" description="Helical" evidence="8">
    <location>
        <begin position="25"/>
        <end position="49"/>
    </location>
</feature>
<evidence type="ECO:0000256" key="5">
    <source>
        <dbReference type="ARBA" id="ARBA00022989"/>
    </source>
</evidence>
<evidence type="ECO:0000313" key="10">
    <source>
        <dbReference type="Proteomes" id="UP000044602"/>
    </source>
</evidence>
<dbReference type="PANTHER" id="PTHR13314:SF2">
    <property type="entry name" value="CALCIUM CHANNEL FLOWER HOMOLOG"/>
    <property type="match status" value="1"/>
</dbReference>
<feature type="transmembrane region" description="Helical" evidence="8">
    <location>
        <begin position="69"/>
        <end position="88"/>
    </location>
</feature>
<keyword evidence="10" id="KW-1185">Reference proteome</keyword>
<dbReference type="SMART" id="SM01077">
    <property type="entry name" value="Cg6151-P"/>
    <property type="match status" value="1"/>
</dbReference>
<evidence type="ECO:0000256" key="2">
    <source>
        <dbReference type="ARBA" id="ARBA00004653"/>
    </source>
</evidence>
<dbReference type="Proteomes" id="UP000044602">
    <property type="component" value="Unassembled WGS sequence"/>
</dbReference>
<feature type="non-terminal residue" evidence="9">
    <location>
        <position position="1"/>
    </location>
</feature>
<feature type="non-terminal residue" evidence="9">
    <location>
        <position position="89"/>
    </location>
</feature>
<sequence length="89" mass="9657">DRAGILAMILCLALGIANIFTFNVVIIIFCALALVSAFVILFIEVPLLLRICPTSSKFDEAIRKVSTNYMRAAAYAVMAVIQFLSTIAS</sequence>
<name>A0A0G4MNY6_VERLO</name>